<dbReference type="EMBL" id="CADEPI010000217">
    <property type="protein sequence ID" value="CAB3380795.1"/>
    <property type="molecule type" value="Genomic_DNA"/>
</dbReference>
<keyword evidence="2" id="KW-1185">Reference proteome</keyword>
<sequence>MSNQESGLLIMHQQSCTPVNCPVCSNITVQIVYVLEEHMSEQQNIQFSGTENSRDTKNYCLVCDEYLPISEKLLMDHCQEEAVHTKNHTDISRGVKKKDKPIIPKEKSECDFLLGQREGILGVWFVITIYDLVEINQAGVKIDG</sequence>
<evidence type="ECO:0000313" key="1">
    <source>
        <dbReference type="EMBL" id="CAB3380795.1"/>
    </source>
</evidence>
<accession>A0A8S1DRM2</accession>
<proteinExistence type="predicted"/>
<comment type="caution">
    <text evidence="1">The sequence shown here is derived from an EMBL/GenBank/DDBJ whole genome shotgun (WGS) entry which is preliminary data.</text>
</comment>
<evidence type="ECO:0000313" key="2">
    <source>
        <dbReference type="Proteomes" id="UP000494165"/>
    </source>
</evidence>
<reference evidence="1 2" key="1">
    <citation type="submission" date="2020-04" db="EMBL/GenBank/DDBJ databases">
        <authorList>
            <person name="Alioto T."/>
            <person name="Alioto T."/>
            <person name="Gomez Garrido J."/>
        </authorList>
    </citation>
    <scope>NUCLEOTIDE SEQUENCE [LARGE SCALE GENOMIC DNA]</scope>
</reference>
<gene>
    <name evidence="1" type="ORF">CLODIP_2_CD02484</name>
</gene>
<organism evidence="1 2">
    <name type="scientific">Cloeon dipterum</name>
    <dbReference type="NCBI Taxonomy" id="197152"/>
    <lineage>
        <taxon>Eukaryota</taxon>
        <taxon>Metazoa</taxon>
        <taxon>Ecdysozoa</taxon>
        <taxon>Arthropoda</taxon>
        <taxon>Hexapoda</taxon>
        <taxon>Insecta</taxon>
        <taxon>Pterygota</taxon>
        <taxon>Palaeoptera</taxon>
        <taxon>Ephemeroptera</taxon>
        <taxon>Pisciforma</taxon>
        <taxon>Baetidae</taxon>
        <taxon>Cloeon</taxon>
    </lineage>
</organism>
<dbReference type="Proteomes" id="UP000494165">
    <property type="component" value="Unassembled WGS sequence"/>
</dbReference>
<protein>
    <submittedName>
        <fullName evidence="1">Uncharacterized protein</fullName>
    </submittedName>
</protein>
<name>A0A8S1DRM2_9INSE</name>
<dbReference type="AlphaFoldDB" id="A0A8S1DRM2"/>